<dbReference type="Pfam" id="PF09979">
    <property type="entry name" value="DUF2213"/>
    <property type="match status" value="1"/>
</dbReference>
<comment type="caution">
    <text evidence="2">The sequence shown here is derived from an EMBL/GenBank/DDBJ whole genome shotgun (WGS) entry which is preliminary data.</text>
</comment>
<evidence type="ECO:0000313" key="2">
    <source>
        <dbReference type="EMBL" id="OUP51119.1"/>
    </source>
</evidence>
<dbReference type="AlphaFoldDB" id="A0A1Y4L6L8"/>
<organism evidence="2 3">
    <name type="scientific">Butyricicoccus pullicaecorum</name>
    <dbReference type="NCBI Taxonomy" id="501571"/>
    <lineage>
        <taxon>Bacteria</taxon>
        <taxon>Bacillati</taxon>
        <taxon>Bacillota</taxon>
        <taxon>Clostridia</taxon>
        <taxon>Eubacteriales</taxon>
        <taxon>Butyricicoccaceae</taxon>
        <taxon>Butyricicoccus</taxon>
    </lineage>
</organism>
<dbReference type="InterPro" id="IPR016913">
    <property type="entry name" value="UCP029215"/>
</dbReference>
<dbReference type="Proteomes" id="UP000195897">
    <property type="component" value="Unassembled WGS sequence"/>
</dbReference>
<proteinExistence type="predicted"/>
<evidence type="ECO:0000256" key="1">
    <source>
        <dbReference type="SAM" id="MobiDB-lite"/>
    </source>
</evidence>
<feature type="region of interest" description="Disordered" evidence="1">
    <location>
        <begin position="221"/>
        <end position="252"/>
    </location>
</feature>
<evidence type="ECO:0000313" key="3">
    <source>
        <dbReference type="Proteomes" id="UP000195897"/>
    </source>
</evidence>
<dbReference type="RefSeq" id="WP_087374588.1">
    <property type="nucleotide sequence ID" value="NZ_NFKK01000024.1"/>
</dbReference>
<protein>
    <recommendedName>
        <fullName evidence="4">DUF2213 domain-containing protein</fullName>
    </recommendedName>
</protein>
<gene>
    <name evidence="2" type="ORF">B5F17_13385</name>
</gene>
<name>A0A1Y4L6L8_9FIRM</name>
<accession>A0A1Y4L6L8</accession>
<reference evidence="3" key="1">
    <citation type="submission" date="2017-04" db="EMBL/GenBank/DDBJ databases">
        <title>Function of individual gut microbiota members based on whole genome sequencing of pure cultures obtained from chicken caecum.</title>
        <authorList>
            <person name="Medvecky M."/>
            <person name="Cejkova D."/>
            <person name="Polansky O."/>
            <person name="Karasova D."/>
            <person name="Kubasova T."/>
            <person name="Cizek A."/>
            <person name="Rychlik I."/>
        </authorList>
    </citation>
    <scope>NUCLEOTIDE SEQUENCE [LARGE SCALE GENOMIC DNA]</scope>
    <source>
        <strain evidence="3">An180</strain>
    </source>
</reference>
<evidence type="ECO:0008006" key="4">
    <source>
        <dbReference type="Google" id="ProtNLM"/>
    </source>
</evidence>
<sequence length="405" mass="43442">MALTYYGSRISPHMTETPEGYLICHDVPINRTGTQEYTAGEMQLDGDPERIITVNRYPEDVFDAAALASFEGKDVTSGHPPENLTPENHAAYSKGHVENVRRAGDQTIADLHIKDATLISDIKNGIIREVSCGYVCNWEPDGAGYKQTNIRGNHVAIVPHGRAGHDVAIKDQAAEQAEKGSKAMSNFWRGFLTAFGEAAKDATPEQMEQVTNAAVKALDAAPAGKAPEAEPAAKPEGNTSDEMIERAPKGDDIGSKLDRILEMLEAKARGGRGEHDLHDESDLDEMIAKLSGKGEGEREEEMDAESAVTVPAEQMEDKSACDSAVALLKRVRPAVAQIKDAGDRARVVDALLSTLGNGNMGGILKAAHDSASRAAATTQKTTYEARCAESEANYAALNPHVRKQG</sequence>
<dbReference type="EMBL" id="NFKK01000024">
    <property type="protein sequence ID" value="OUP51119.1"/>
    <property type="molecule type" value="Genomic_DNA"/>
</dbReference>
<feature type="compositionally biased region" description="Basic and acidic residues" evidence="1">
    <location>
        <begin position="243"/>
        <end position="252"/>
    </location>
</feature>